<proteinExistence type="predicted"/>
<accession>A0A821HTY3</accession>
<feature type="non-terminal residue" evidence="2">
    <location>
        <position position="50"/>
    </location>
</feature>
<evidence type="ECO:0000313" key="3">
    <source>
        <dbReference type="Proteomes" id="UP000663862"/>
    </source>
</evidence>
<protein>
    <submittedName>
        <fullName evidence="2">Uncharacterized protein</fullName>
    </submittedName>
</protein>
<dbReference type="Proteomes" id="UP000663862">
    <property type="component" value="Unassembled WGS sequence"/>
</dbReference>
<organism evidence="2 3">
    <name type="scientific">Rotaria socialis</name>
    <dbReference type="NCBI Taxonomy" id="392032"/>
    <lineage>
        <taxon>Eukaryota</taxon>
        <taxon>Metazoa</taxon>
        <taxon>Spiralia</taxon>
        <taxon>Gnathifera</taxon>
        <taxon>Rotifera</taxon>
        <taxon>Eurotatoria</taxon>
        <taxon>Bdelloidea</taxon>
        <taxon>Philodinida</taxon>
        <taxon>Philodinidae</taxon>
        <taxon>Rotaria</taxon>
    </lineage>
</organism>
<dbReference type="Proteomes" id="UP000663869">
    <property type="component" value="Unassembled WGS sequence"/>
</dbReference>
<dbReference type="EMBL" id="CAJOBQ010008339">
    <property type="protein sequence ID" value="CAF4690702.1"/>
    <property type="molecule type" value="Genomic_DNA"/>
</dbReference>
<name>A0A821HTY3_9BILA</name>
<gene>
    <name evidence="1" type="ORF">FME351_LOCUS26142</name>
    <name evidence="2" type="ORF">TSG867_LOCUS32851</name>
</gene>
<sequence>MAPYYDRKSPCRNTAKYGDLPSYTTVYVRPELSFGGFQIERLNHINETYL</sequence>
<dbReference type="AlphaFoldDB" id="A0A821HTY3"/>
<dbReference type="EMBL" id="CAJNYU010003499">
    <property type="protein sequence ID" value="CAF3677528.1"/>
    <property type="molecule type" value="Genomic_DNA"/>
</dbReference>
<evidence type="ECO:0000313" key="2">
    <source>
        <dbReference type="EMBL" id="CAF4690702.1"/>
    </source>
</evidence>
<reference evidence="2" key="1">
    <citation type="submission" date="2021-02" db="EMBL/GenBank/DDBJ databases">
        <authorList>
            <person name="Nowell W R."/>
        </authorList>
    </citation>
    <scope>NUCLEOTIDE SEQUENCE</scope>
</reference>
<comment type="caution">
    <text evidence="2">The sequence shown here is derived from an EMBL/GenBank/DDBJ whole genome shotgun (WGS) entry which is preliminary data.</text>
</comment>
<evidence type="ECO:0000313" key="1">
    <source>
        <dbReference type="EMBL" id="CAF3677528.1"/>
    </source>
</evidence>